<dbReference type="SUPFAM" id="SSF143100">
    <property type="entry name" value="TTHA1013/TTHA0281-like"/>
    <property type="match status" value="1"/>
</dbReference>
<evidence type="ECO:0000313" key="1">
    <source>
        <dbReference type="EMBL" id="OJS99896.1"/>
    </source>
</evidence>
<dbReference type="Pfam" id="PF05534">
    <property type="entry name" value="HicB"/>
    <property type="match status" value="1"/>
</dbReference>
<comment type="caution">
    <text evidence="1">The sequence shown here is derived from an EMBL/GenBank/DDBJ whole genome shotgun (WGS) entry which is preliminary data.</text>
</comment>
<keyword evidence="2" id="KW-1185">Reference proteome</keyword>
<dbReference type="InterPro" id="IPR010985">
    <property type="entry name" value="Ribbon_hlx_hlx"/>
</dbReference>
<dbReference type="SUPFAM" id="SSF47598">
    <property type="entry name" value="Ribbon-helix-helix"/>
    <property type="match status" value="1"/>
</dbReference>
<accession>A0A1M2UX40</accession>
<dbReference type="AlphaFoldDB" id="A0A1M2UX40"/>
<protein>
    <recommendedName>
        <fullName evidence="3">Type II toxin-antitoxin system HicB family antitoxin</fullName>
    </recommendedName>
</protein>
<dbReference type="RefSeq" id="WP_072676863.1">
    <property type="nucleotide sequence ID" value="NZ_MPKY01000001.1"/>
</dbReference>
<dbReference type="OrthoDB" id="5297106at2"/>
<dbReference type="GO" id="GO:0006355">
    <property type="term" value="P:regulation of DNA-templated transcription"/>
    <property type="evidence" value="ECO:0007669"/>
    <property type="project" value="InterPro"/>
</dbReference>
<name>A0A1M2UX40_MARNT</name>
<proteinExistence type="predicted"/>
<dbReference type="EMBL" id="MPKY01000001">
    <property type="protein sequence ID" value="OJS99896.1"/>
    <property type="molecule type" value="Genomic_DNA"/>
</dbReference>
<sequence>MNSNILKHKGQVGSIEHDLDRGLLYGKLLFINDLVTYEAENLRALEQEFRVSVDEYLADCAAMGIEPNKPFKGSFNIRIGRELHKKLALKAAGEGLGLNEAVQLAVERFVVGEERY</sequence>
<organism evidence="1 2">
    <name type="scientific">Marinobacter nauticus</name>
    <name type="common">Marinobacter hydrocarbonoclasticus</name>
    <name type="synonym">Marinobacter aquaeolei</name>
    <dbReference type="NCBI Taxonomy" id="2743"/>
    <lineage>
        <taxon>Bacteria</taxon>
        <taxon>Pseudomonadati</taxon>
        <taxon>Pseudomonadota</taxon>
        <taxon>Gammaproteobacteria</taxon>
        <taxon>Pseudomonadales</taxon>
        <taxon>Marinobacteraceae</taxon>
        <taxon>Marinobacter</taxon>
    </lineage>
</organism>
<dbReference type="Proteomes" id="UP000183986">
    <property type="component" value="Unassembled WGS sequence"/>
</dbReference>
<evidence type="ECO:0008006" key="3">
    <source>
        <dbReference type="Google" id="ProtNLM"/>
    </source>
</evidence>
<evidence type="ECO:0000313" key="2">
    <source>
        <dbReference type="Proteomes" id="UP000183986"/>
    </source>
</evidence>
<dbReference type="InterPro" id="IPR035069">
    <property type="entry name" value="TTHA1013/TTHA0281-like"/>
</dbReference>
<dbReference type="InterPro" id="IPR008651">
    <property type="entry name" value="Uncharacterised_HicB"/>
</dbReference>
<reference evidence="1" key="1">
    <citation type="submission" date="2016-11" db="EMBL/GenBank/DDBJ databases">
        <title>Draft Genome Sequence of Marinobacter hydrocarbonoclasticus strain STW2, a polyaromatic aromatic hydrocarbon degrading and denitrifying bacterium from rhizosphere of Seagrass Enhalus acodoides.</title>
        <authorList>
            <person name="Ling J."/>
            <person name="Dong J."/>
        </authorList>
    </citation>
    <scope>NUCLEOTIDE SEQUENCE [LARGE SCALE GENOMIC DNA]</scope>
    <source>
        <strain evidence="1">STW2</strain>
    </source>
</reference>
<gene>
    <name evidence="1" type="ORF">BEE62_07210</name>
</gene>